<evidence type="ECO:0000313" key="3">
    <source>
        <dbReference type="EMBL" id="KAE9188535.1"/>
    </source>
</evidence>
<dbReference type="EMBL" id="QXGB01001982">
    <property type="protein sequence ID" value="KAE9182965.1"/>
    <property type="molecule type" value="Genomic_DNA"/>
</dbReference>
<feature type="compositionally biased region" description="Basic and acidic residues" evidence="1">
    <location>
        <begin position="35"/>
        <end position="53"/>
    </location>
</feature>
<feature type="region of interest" description="Disordered" evidence="1">
    <location>
        <begin position="20"/>
        <end position="109"/>
    </location>
</feature>
<proteinExistence type="predicted"/>
<accession>A0A6A3WID1</accession>
<reference evidence="2 4" key="1">
    <citation type="submission" date="2018-08" db="EMBL/GenBank/DDBJ databases">
        <title>Genomic investigation of the strawberry pathogen Phytophthora fragariae indicates pathogenicity is determined by transcriptional variation in three key races.</title>
        <authorList>
            <person name="Adams T.M."/>
            <person name="Armitage A.D."/>
            <person name="Sobczyk M.K."/>
            <person name="Bates H.J."/>
            <person name="Dunwell J.M."/>
            <person name="Nellist C.F."/>
            <person name="Harrison R.J."/>
        </authorList>
    </citation>
    <scope>NUCLEOTIDE SEQUENCE [LARGE SCALE GENOMIC DNA]</scope>
    <source>
        <strain evidence="3 5">BC-23</strain>
        <strain evidence="2 4">NOV-27</strain>
    </source>
</reference>
<evidence type="ECO:0000313" key="5">
    <source>
        <dbReference type="Proteomes" id="UP000476176"/>
    </source>
</evidence>
<sequence length="109" mass="11457">MEIRSSPVLLAKPLLRHTKLARMSSATDTSSPRVEPPRDTGSDHAPPSDHNRTTGDTSHLLVGSSGPPARSGSDGKESAGADTAQDASSAMGGTRDHSCGRRNRIKRLD</sequence>
<evidence type="ECO:0000256" key="1">
    <source>
        <dbReference type="SAM" id="MobiDB-lite"/>
    </source>
</evidence>
<gene>
    <name evidence="3" type="ORF">PF004_g22474</name>
    <name evidence="2" type="ORF">PF005_g22280</name>
</gene>
<evidence type="ECO:0000313" key="2">
    <source>
        <dbReference type="EMBL" id="KAE9182965.1"/>
    </source>
</evidence>
<dbReference type="Proteomes" id="UP000476176">
    <property type="component" value="Unassembled WGS sequence"/>
</dbReference>
<protein>
    <submittedName>
        <fullName evidence="2">Uncharacterized protein</fullName>
    </submittedName>
</protein>
<dbReference type="EMBL" id="QXGC01002257">
    <property type="protein sequence ID" value="KAE9188535.1"/>
    <property type="molecule type" value="Genomic_DNA"/>
</dbReference>
<feature type="compositionally biased region" description="Basic residues" evidence="1">
    <location>
        <begin position="100"/>
        <end position="109"/>
    </location>
</feature>
<organism evidence="2 4">
    <name type="scientific">Phytophthora fragariae</name>
    <dbReference type="NCBI Taxonomy" id="53985"/>
    <lineage>
        <taxon>Eukaryota</taxon>
        <taxon>Sar</taxon>
        <taxon>Stramenopiles</taxon>
        <taxon>Oomycota</taxon>
        <taxon>Peronosporomycetes</taxon>
        <taxon>Peronosporales</taxon>
        <taxon>Peronosporaceae</taxon>
        <taxon>Phytophthora</taxon>
    </lineage>
</organism>
<keyword evidence="4" id="KW-1185">Reference proteome</keyword>
<dbReference type="OrthoDB" id="10448265at2759"/>
<comment type="caution">
    <text evidence="2">The sequence shown here is derived from an EMBL/GenBank/DDBJ whole genome shotgun (WGS) entry which is preliminary data.</text>
</comment>
<dbReference type="Proteomes" id="UP000433483">
    <property type="component" value="Unassembled WGS sequence"/>
</dbReference>
<name>A0A6A3WID1_9STRA</name>
<evidence type="ECO:0000313" key="4">
    <source>
        <dbReference type="Proteomes" id="UP000433483"/>
    </source>
</evidence>
<dbReference type="AlphaFoldDB" id="A0A6A3WID1"/>